<evidence type="ECO:0000313" key="3">
    <source>
        <dbReference type="Proteomes" id="UP000318578"/>
    </source>
</evidence>
<feature type="compositionally biased region" description="Basic and acidic residues" evidence="1">
    <location>
        <begin position="156"/>
        <end position="169"/>
    </location>
</feature>
<dbReference type="RefSeq" id="WP_144643145.1">
    <property type="nucleotide sequence ID" value="NZ_BNAX01000019.1"/>
</dbReference>
<comment type="caution">
    <text evidence="2">The sequence shown here is derived from an EMBL/GenBank/DDBJ whole genome shotgun (WGS) entry which is preliminary data.</text>
</comment>
<organism evidence="2 3">
    <name type="scientific">Amycolatopsis acidiphila</name>
    <dbReference type="NCBI Taxonomy" id="715473"/>
    <lineage>
        <taxon>Bacteria</taxon>
        <taxon>Bacillati</taxon>
        <taxon>Actinomycetota</taxon>
        <taxon>Actinomycetes</taxon>
        <taxon>Pseudonocardiales</taxon>
        <taxon>Pseudonocardiaceae</taxon>
        <taxon>Amycolatopsis</taxon>
    </lineage>
</organism>
<feature type="region of interest" description="Disordered" evidence="1">
    <location>
        <begin position="1"/>
        <end position="37"/>
    </location>
</feature>
<feature type="compositionally biased region" description="Pro residues" evidence="1">
    <location>
        <begin position="306"/>
        <end position="324"/>
    </location>
</feature>
<feature type="compositionally biased region" description="Basic and acidic residues" evidence="1">
    <location>
        <begin position="232"/>
        <end position="244"/>
    </location>
</feature>
<reference evidence="2 3" key="1">
    <citation type="submission" date="2019-07" db="EMBL/GenBank/DDBJ databases">
        <title>New species of Amycolatopsis and Streptomyces.</title>
        <authorList>
            <person name="Duangmal K."/>
            <person name="Teo W.F.A."/>
            <person name="Lipun K."/>
        </authorList>
    </citation>
    <scope>NUCLEOTIDE SEQUENCE [LARGE SCALE GENOMIC DNA]</scope>
    <source>
        <strain evidence="2 3">JCM 30562</strain>
    </source>
</reference>
<keyword evidence="3" id="KW-1185">Reference proteome</keyword>
<protein>
    <submittedName>
        <fullName evidence="2">Uncharacterized protein</fullName>
    </submittedName>
</protein>
<feature type="compositionally biased region" description="Basic residues" evidence="1">
    <location>
        <begin position="1"/>
        <end position="10"/>
    </location>
</feature>
<name>A0A558A175_9PSEU</name>
<proteinExistence type="predicted"/>
<accession>A0A558A175</accession>
<evidence type="ECO:0000313" key="2">
    <source>
        <dbReference type="EMBL" id="TVT18004.1"/>
    </source>
</evidence>
<dbReference type="OrthoDB" id="6045594at2"/>
<evidence type="ECO:0000256" key="1">
    <source>
        <dbReference type="SAM" id="MobiDB-lite"/>
    </source>
</evidence>
<feature type="compositionally biased region" description="Basic and acidic residues" evidence="1">
    <location>
        <begin position="351"/>
        <end position="374"/>
    </location>
</feature>
<dbReference type="EMBL" id="VJZA01000068">
    <property type="protein sequence ID" value="TVT18004.1"/>
    <property type="molecule type" value="Genomic_DNA"/>
</dbReference>
<gene>
    <name evidence="2" type="ORF">FNH06_29240</name>
</gene>
<feature type="region of interest" description="Disordered" evidence="1">
    <location>
        <begin position="146"/>
        <end position="413"/>
    </location>
</feature>
<dbReference type="Proteomes" id="UP000318578">
    <property type="component" value="Unassembled WGS sequence"/>
</dbReference>
<dbReference type="AlphaFoldDB" id="A0A558A175"/>
<sequence length="413" mass="44580">MAKKFGKRRNPGNDPRDLFGAPPPPARSAARPASSTPLADYLAPDWPGVDENYVVLPRSLAEGMSLPWQQQMAALLGHFHQVHGNLSWPVYRVVPSRYENLVDLDEEQLAEAGYLVEIDADGEMVYRERSGRKVEDPEHTRVLVSVLDPIPPRGARRSEPAEPAPERPRAAAMNIPPAPVWRTTPTTPSAEVPPLPEPARKQPPAATGAVTRPAPDRPWVPPLGFEGAEPVPAERQDATGEEVRPQPPVEPPEGGQQAPPSPPAAWEGAEQPPAEPRPDVDHAVPDGVVEAWTTPPATEGAAQPPAELPVPTPPPAVDQAPPPAAEQGAAPAAESWAERPAPPAVEQPAESWKDRAARLEPQDDAAEDRPDSDTPPRGMPAADRGWFDEYPEDDSVQFGPTGQPTELPYRYRP</sequence>
<feature type="compositionally biased region" description="Low complexity" evidence="1">
    <location>
        <begin position="325"/>
        <end position="339"/>
    </location>
</feature>